<proteinExistence type="predicted"/>
<dbReference type="Gene3D" id="1.20.1250.20">
    <property type="entry name" value="MFS general substrate transporter like domains"/>
    <property type="match status" value="1"/>
</dbReference>
<feature type="transmembrane region" description="Helical" evidence="8">
    <location>
        <begin position="77"/>
        <end position="97"/>
    </location>
</feature>
<evidence type="ECO:0000256" key="7">
    <source>
        <dbReference type="SAM" id="MobiDB-lite"/>
    </source>
</evidence>
<feature type="transmembrane region" description="Helical" evidence="8">
    <location>
        <begin position="342"/>
        <end position="363"/>
    </location>
</feature>
<evidence type="ECO:0000256" key="5">
    <source>
        <dbReference type="ARBA" id="ARBA00022989"/>
    </source>
</evidence>
<dbReference type="Proteomes" id="UP000005808">
    <property type="component" value="Unassembled WGS sequence"/>
</dbReference>
<sequence length="444" mass="46923">MTRNLRGQATSLPTLIWLQFLTALVDWMLLVFLQVVVFRITGSAFNIMLLVLCELVPMMILGAWAGVIVDRARLRTVLFWSCAARLLVSGALLLQPVRGELGALYLIAALGAACNRFYSPAACALLPRMVSGSALPRANALNMGVRMAGMAAGTLLAGILASRFSHDVVAIMIGILLLLAGGCCVLLPDVVRHPSAESRRGIIADLREAVSLLGAALMVPLSASVLVALALGSFEILALIYVSQVLGRSPDDVGMLFAAYGLGMLGGLLLSSWRGAMARYGMLMLGSLSLMCLSIWALAQANVVSEALILVAMSGIAEGLVLSLSLLRLYTIVPNDFCARAVALLDTATAAAFLLSVLATGFVADILPAATILEYTARGFSGLLLLGTCLSWAGRRSTSATQWSERESAGRPAQAFSSNRGVEGSRAPAEQCSRENEGHQLDRQ</sequence>
<comment type="subcellular location">
    <subcellularLocation>
        <location evidence="1">Cell membrane</location>
        <topology evidence="1">Multi-pass membrane protein</topology>
    </subcellularLocation>
</comment>
<protein>
    <recommendedName>
        <fullName evidence="11">MFS transporter</fullName>
    </recommendedName>
</protein>
<feature type="transmembrane region" description="Helical" evidence="8">
    <location>
        <begin position="253"/>
        <end position="273"/>
    </location>
</feature>
<feature type="transmembrane region" description="Helical" evidence="8">
    <location>
        <begin position="280"/>
        <end position="301"/>
    </location>
</feature>
<dbReference type="EMBL" id="AHJE01000062">
    <property type="protein sequence ID" value="EHP40587.1"/>
    <property type="molecule type" value="Genomic_DNA"/>
</dbReference>
<keyword evidence="4 8" id="KW-0812">Transmembrane</keyword>
<dbReference type="OrthoDB" id="9809918at2"/>
<feature type="region of interest" description="Disordered" evidence="7">
    <location>
        <begin position="401"/>
        <end position="444"/>
    </location>
</feature>
<dbReference type="PANTHER" id="PTHR43266:SF2">
    <property type="entry name" value="MAJOR FACILITATOR SUPERFAMILY (MFS) PROFILE DOMAIN-CONTAINING PROTEIN"/>
    <property type="match status" value="1"/>
</dbReference>
<name>H1SA38_9BURK</name>
<reference evidence="9 10" key="1">
    <citation type="journal article" date="2012" name="J. Bacteriol.">
        <title>De Novo Genome Project of Cupriavidus basilensis OR16.</title>
        <authorList>
            <person name="Cserhati M."/>
            <person name="Kriszt B."/>
            <person name="Szoboszlay S."/>
            <person name="Toth A."/>
            <person name="Szabo I."/>
            <person name="Tancsics A."/>
            <person name="Nagy I."/>
            <person name="Horvath B."/>
            <person name="Nagy I."/>
            <person name="Kukolya J."/>
        </authorList>
    </citation>
    <scope>NUCLEOTIDE SEQUENCE [LARGE SCALE GENOMIC DNA]</scope>
    <source>
        <strain evidence="9 10">OR16</strain>
    </source>
</reference>
<feature type="transmembrane region" description="Helical" evidence="8">
    <location>
        <begin position="170"/>
        <end position="191"/>
    </location>
</feature>
<feature type="compositionally biased region" description="Basic and acidic residues" evidence="7">
    <location>
        <begin position="432"/>
        <end position="444"/>
    </location>
</feature>
<dbReference type="InterPro" id="IPR036259">
    <property type="entry name" value="MFS_trans_sf"/>
</dbReference>
<dbReference type="Pfam" id="PF07690">
    <property type="entry name" value="MFS_1"/>
    <property type="match status" value="1"/>
</dbReference>
<evidence type="ECO:0000256" key="2">
    <source>
        <dbReference type="ARBA" id="ARBA00022448"/>
    </source>
</evidence>
<organism evidence="9 10">
    <name type="scientific">Cupriavidus basilensis OR16</name>
    <dbReference type="NCBI Taxonomy" id="1127483"/>
    <lineage>
        <taxon>Bacteria</taxon>
        <taxon>Pseudomonadati</taxon>
        <taxon>Pseudomonadota</taxon>
        <taxon>Betaproteobacteria</taxon>
        <taxon>Burkholderiales</taxon>
        <taxon>Burkholderiaceae</taxon>
        <taxon>Cupriavidus</taxon>
    </lineage>
</organism>
<evidence type="ECO:0000256" key="8">
    <source>
        <dbReference type="SAM" id="Phobius"/>
    </source>
</evidence>
<keyword evidence="6 8" id="KW-0472">Membrane</keyword>
<evidence type="ECO:0000313" key="9">
    <source>
        <dbReference type="EMBL" id="EHP40587.1"/>
    </source>
</evidence>
<dbReference type="GO" id="GO:0022857">
    <property type="term" value="F:transmembrane transporter activity"/>
    <property type="evidence" value="ECO:0007669"/>
    <property type="project" value="InterPro"/>
</dbReference>
<evidence type="ECO:0000256" key="6">
    <source>
        <dbReference type="ARBA" id="ARBA00023136"/>
    </source>
</evidence>
<dbReference type="CDD" id="cd06173">
    <property type="entry name" value="MFS_MefA_like"/>
    <property type="match status" value="1"/>
</dbReference>
<comment type="caution">
    <text evidence="9">The sequence shown here is derived from an EMBL/GenBank/DDBJ whole genome shotgun (WGS) entry which is preliminary data.</text>
</comment>
<dbReference type="PANTHER" id="PTHR43266">
    <property type="entry name" value="MACROLIDE-EFFLUX PROTEIN"/>
    <property type="match status" value="1"/>
</dbReference>
<keyword evidence="5 8" id="KW-1133">Transmembrane helix</keyword>
<feature type="transmembrane region" description="Helical" evidence="8">
    <location>
        <begin position="12"/>
        <end position="38"/>
    </location>
</feature>
<dbReference type="PATRIC" id="fig|1127483.3.peg.4957"/>
<evidence type="ECO:0000256" key="3">
    <source>
        <dbReference type="ARBA" id="ARBA00022475"/>
    </source>
</evidence>
<evidence type="ECO:0000313" key="10">
    <source>
        <dbReference type="Proteomes" id="UP000005808"/>
    </source>
</evidence>
<accession>H1SA38</accession>
<feature type="transmembrane region" description="Helical" evidence="8">
    <location>
        <begin position="212"/>
        <end position="241"/>
    </location>
</feature>
<dbReference type="SUPFAM" id="SSF103473">
    <property type="entry name" value="MFS general substrate transporter"/>
    <property type="match status" value="1"/>
</dbReference>
<dbReference type="AlphaFoldDB" id="H1SA38"/>
<dbReference type="GO" id="GO:0005886">
    <property type="term" value="C:plasma membrane"/>
    <property type="evidence" value="ECO:0007669"/>
    <property type="project" value="UniProtKB-SubCell"/>
</dbReference>
<gene>
    <name evidence="9" type="ORF">OR16_24785</name>
</gene>
<feature type="transmembrane region" description="Helical" evidence="8">
    <location>
        <begin position="103"/>
        <end position="126"/>
    </location>
</feature>
<feature type="transmembrane region" description="Helical" evidence="8">
    <location>
        <begin position="147"/>
        <end position="164"/>
    </location>
</feature>
<evidence type="ECO:0008006" key="11">
    <source>
        <dbReference type="Google" id="ProtNLM"/>
    </source>
</evidence>
<keyword evidence="2" id="KW-0813">Transport</keyword>
<dbReference type="RefSeq" id="WP_006160305.1">
    <property type="nucleotide sequence ID" value="NZ_AHJE01000062.1"/>
</dbReference>
<feature type="transmembrane region" description="Helical" evidence="8">
    <location>
        <begin position="307"/>
        <end position="330"/>
    </location>
</feature>
<keyword evidence="3" id="KW-1003">Cell membrane</keyword>
<feature type="transmembrane region" description="Helical" evidence="8">
    <location>
        <begin position="44"/>
        <end position="65"/>
    </location>
</feature>
<evidence type="ECO:0000256" key="1">
    <source>
        <dbReference type="ARBA" id="ARBA00004651"/>
    </source>
</evidence>
<dbReference type="InterPro" id="IPR011701">
    <property type="entry name" value="MFS"/>
</dbReference>
<evidence type="ECO:0000256" key="4">
    <source>
        <dbReference type="ARBA" id="ARBA00022692"/>
    </source>
</evidence>